<dbReference type="eggNOG" id="ENOG502S397">
    <property type="taxonomic scope" value="Eukaryota"/>
</dbReference>
<feature type="coiled-coil region" evidence="1">
    <location>
        <begin position="269"/>
        <end position="310"/>
    </location>
</feature>
<dbReference type="GeneID" id="6757368"/>
<evidence type="ECO:0000256" key="1">
    <source>
        <dbReference type="SAM" id="Coils"/>
    </source>
</evidence>
<dbReference type="PANTHER" id="PTHR28574:SF1">
    <property type="entry name" value="RIKEN CDNA 6820408C15 GENE"/>
    <property type="match status" value="1"/>
</dbReference>
<dbReference type="CTD" id="6757368"/>
<dbReference type="InParanoid" id="B3S7F1"/>
<evidence type="ECO:0000313" key="2">
    <source>
        <dbReference type="EMBL" id="EDV21278.1"/>
    </source>
</evidence>
<dbReference type="HOGENOM" id="CLU_790686_0_0_1"/>
<dbReference type="PANTHER" id="PTHR28574">
    <property type="entry name" value="RIKEN CDNA 6820408C15"/>
    <property type="match status" value="1"/>
</dbReference>
<dbReference type="KEGG" id="tad:TRIADDRAFT_60143"/>
<dbReference type="AlphaFoldDB" id="B3S7F1"/>
<organism evidence="2 3">
    <name type="scientific">Trichoplax adhaerens</name>
    <name type="common">Trichoplax reptans</name>
    <dbReference type="NCBI Taxonomy" id="10228"/>
    <lineage>
        <taxon>Eukaryota</taxon>
        <taxon>Metazoa</taxon>
        <taxon>Placozoa</taxon>
        <taxon>Uniplacotomia</taxon>
        <taxon>Trichoplacea</taxon>
        <taxon>Trichoplacidae</taxon>
        <taxon>Trichoplax</taxon>
    </lineage>
</organism>
<name>B3S7F1_TRIAD</name>
<feature type="coiled-coil region" evidence="1">
    <location>
        <begin position="146"/>
        <end position="184"/>
    </location>
</feature>
<dbReference type="InterPro" id="IPR029236">
    <property type="entry name" value="DUF4618"/>
</dbReference>
<dbReference type="EMBL" id="DS985254">
    <property type="protein sequence ID" value="EDV21278.1"/>
    <property type="molecule type" value="Genomic_DNA"/>
</dbReference>
<dbReference type="Pfam" id="PF15397">
    <property type="entry name" value="DUF4618"/>
    <property type="match status" value="1"/>
</dbReference>
<dbReference type="OrthoDB" id="10003267at2759"/>
<keyword evidence="1" id="KW-0175">Coiled coil</keyword>
<dbReference type="STRING" id="10228.B3S7F1"/>
<reference evidence="2 3" key="1">
    <citation type="journal article" date="2008" name="Nature">
        <title>The Trichoplax genome and the nature of placozoans.</title>
        <authorList>
            <person name="Srivastava M."/>
            <person name="Begovic E."/>
            <person name="Chapman J."/>
            <person name="Putnam N.H."/>
            <person name="Hellsten U."/>
            <person name="Kawashima T."/>
            <person name="Kuo A."/>
            <person name="Mitros T."/>
            <person name="Salamov A."/>
            <person name="Carpenter M.L."/>
            <person name="Signorovitch A.Y."/>
            <person name="Moreno M.A."/>
            <person name="Kamm K."/>
            <person name="Grimwood J."/>
            <person name="Schmutz J."/>
            <person name="Shapiro H."/>
            <person name="Grigoriev I.V."/>
            <person name="Buss L.W."/>
            <person name="Schierwater B."/>
            <person name="Dellaporta S.L."/>
            <person name="Rokhsar D.S."/>
        </authorList>
    </citation>
    <scope>NUCLEOTIDE SEQUENCE [LARGE SCALE GENOMIC DNA]</scope>
    <source>
        <strain evidence="2 3">Grell-BS-1999</strain>
    </source>
</reference>
<keyword evidence="3" id="KW-1185">Reference proteome</keyword>
<dbReference type="Proteomes" id="UP000009022">
    <property type="component" value="Unassembled WGS sequence"/>
</dbReference>
<sequence length="351" mass="40452">MASVKSVISGYSPHNWQRSVKSNDKIFSRWNNEDVKAISNNRYIRDVLGSTSKSQKHTTRRVQLPALNNVVERNIQSNLTQVHDKKRAGESCSLMCCYHSWIKRDEIPLSVVLERKLKEVALLQYGKVRKLLQRYQMFRGAMSSIYSKYDEDKAAAQDRLNVAKQKANKELSDLEMRLGDLEAVLGKKNVQLRTLLTYKDKDYPVKAMKILELKHQIDSLRQEQESELGNLNGLIGIEGTKLHLDEGKATETLLGDITDRIIDSMPKGVKELALQNIAVKQEIRLQKEEENELSNQIDKLRREIEELSSDPQTNVPLHVFKPFFVNTNKCEENTNFQMNILKKDPLLLQYI</sequence>
<proteinExistence type="predicted"/>
<dbReference type="PhylomeDB" id="B3S7F1"/>
<dbReference type="RefSeq" id="XP_002116245.1">
    <property type="nucleotide sequence ID" value="XM_002116209.1"/>
</dbReference>
<dbReference type="FunCoup" id="B3S7F1">
    <property type="interactions" value="46"/>
</dbReference>
<gene>
    <name evidence="2" type="ORF">TRIADDRAFT_60143</name>
</gene>
<accession>B3S7F1</accession>
<protein>
    <submittedName>
        <fullName evidence="2">Uncharacterized protein</fullName>
    </submittedName>
</protein>
<evidence type="ECO:0000313" key="3">
    <source>
        <dbReference type="Proteomes" id="UP000009022"/>
    </source>
</evidence>